<evidence type="ECO:0000313" key="2">
    <source>
        <dbReference type="Proteomes" id="UP000269665"/>
    </source>
</evidence>
<proteinExistence type="predicted"/>
<accession>A0A8B3F963</accession>
<dbReference type="EMBL" id="PSZG01000001">
    <property type="protein sequence ID" value="RKO76189.1"/>
    <property type="molecule type" value="Genomic_DNA"/>
</dbReference>
<gene>
    <name evidence="1" type="ORF">C5E00_05030</name>
</gene>
<dbReference type="Proteomes" id="UP000269665">
    <property type="component" value="Unassembled WGS sequence"/>
</dbReference>
<reference evidence="1 2" key="1">
    <citation type="journal article" date="2018" name="BMC Genomics">
        <title>High genomic variability in the plant pathogenic bacterium Pectobacterium parmentieri deciphered from de novo assembled complete genomes.</title>
        <authorList>
            <person name="Zoledowska S."/>
            <person name="Motyka-Pomagruk A."/>
            <person name="Sledz W."/>
            <person name="Mengoni A."/>
            <person name="Lojkowska E."/>
        </authorList>
    </citation>
    <scope>NUCLEOTIDE SEQUENCE [LARGE SCALE GENOMIC DNA]</scope>
    <source>
        <strain evidence="1 2">IFB5626</strain>
    </source>
</reference>
<evidence type="ECO:0000313" key="1">
    <source>
        <dbReference type="EMBL" id="RKO76189.1"/>
    </source>
</evidence>
<protein>
    <submittedName>
        <fullName evidence="1">Uncharacterized protein</fullName>
    </submittedName>
</protein>
<comment type="caution">
    <text evidence="1">The sequence shown here is derived from an EMBL/GenBank/DDBJ whole genome shotgun (WGS) entry which is preliminary data.</text>
</comment>
<sequence length="101" mass="11232">MIKGIAHNRSTLYRMALKHFGPESQALKLIEEAAELGAAASRNLNGNGLGNEVDLAEKMAGIEIMVEQFRLNGMDKLIELAKHNKLKRLAERLEVEYVGDK</sequence>
<dbReference type="RefSeq" id="WP_117590699.1">
    <property type="nucleotide sequence ID" value="NZ_PSZG01000001.1"/>
</dbReference>
<organism evidence="1 2">
    <name type="scientific">Pectobacterium parmentieri</name>
    <dbReference type="NCBI Taxonomy" id="1905730"/>
    <lineage>
        <taxon>Bacteria</taxon>
        <taxon>Pseudomonadati</taxon>
        <taxon>Pseudomonadota</taxon>
        <taxon>Gammaproteobacteria</taxon>
        <taxon>Enterobacterales</taxon>
        <taxon>Pectobacteriaceae</taxon>
        <taxon>Pectobacterium</taxon>
    </lineage>
</organism>
<dbReference type="AlphaFoldDB" id="A0A8B3F963"/>
<name>A0A8B3F963_PECPM</name>